<keyword evidence="4 7" id="KW-0665">Pyrimidine biosynthesis</keyword>
<dbReference type="PROSITE" id="PS00097">
    <property type="entry name" value="CARBAMOYLTRANSFERASE"/>
    <property type="match status" value="1"/>
</dbReference>
<comment type="function">
    <text evidence="5 7">Catalyzes the condensation of carbamoyl phosphate and aspartate to form carbamoyl aspartate and inorganic phosphate, the committed step in the de novo pyrimidine nucleotide biosynthesis pathway.</text>
</comment>
<evidence type="ECO:0000259" key="9">
    <source>
        <dbReference type="Pfam" id="PF02729"/>
    </source>
</evidence>
<proteinExistence type="inferred from homology"/>
<feature type="binding site" evidence="7">
    <location>
        <position position="51"/>
    </location>
    <ligand>
        <name>carbamoyl phosphate</name>
        <dbReference type="ChEBI" id="CHEBI:58228"/>
    </ligand>
</feature>
<dbReference type="InterPro" id="IPR006131">
    <property type="entry name" value="Asp_carbamoyltransf_Asp/Orn-bd"/>
</dbReference>
<dbReference type="GO" id="GO:0004070">
    <property type="term" value="F:aspartate carbamoyltransferase activity"/>
    <property type="evidence" value="ECO:0007669"/>
    <property type="project" value="UniProtKB-UniRule"/>
</dbReference>
<dbReference type="Proteomes" id="UP000602260">
    <property type="component" value="Unassembled WGS sequence"/>
</dbReference>
<dbReference type="EC" id="2.1.3.2" evidence="7"/>
<dbReference type="EMBL" id="JACOPN010000007">
    <property type="protein sequence ID" value="MBC5717714.1"/>
    <property type="molecule type" value="Genomic_DNA"/>
</dbReference>
<comment type="subunit">
    <text evidence="7">Heterododecamer (2C3:3R2) of six catalytic PyrB chains organized as two trimers (C3), and six regulatory PyrI chains organized as three dimers (R2).</text>
</comment>
<evidence type="ECO:0000256" key="1">
    <source>
        <dbReference type="ARBA" id="ARBA00004852"/>
    </source>
</evidence>
<dbReference type="NCBIfam" id="TIGR00670">
    <property type="entry name" value="asp_carb_tr"/>
    <property type="match status" value="1"/>
</dbReference>
<feature type="binding site" evidence="7">
    <location>
        <position position="129"/>
    </location>
    <ligand>
        <name>carbamoyl phosphate</name>
        <dbReference type="ChEBI" id="CHEBI:58228"/>
    </ligand>
</feature>
<comment type="caution">
    <text evidence="10">The sequence shown here is derived from an EMBL/GenBank/DDBJ whole genome shotgun (WGS) entry which is preliminary data.</text>
</comment>
<accession>A0A8J6J4S6</accession>
<feature type="binding site" evidence="7">
    <location>
        <position position="101"/>
    </location>
    <ligand>
        <name>carbamoyl phosphate</name>
        <dbReference type="ChEBI" id="CHEBI:58228"/>
    </ligand>
</feature>
<dbReference type="GO" id="GO:0006207">
    <property type="term" value="P:'de novo' pyrimidine nucleobase biosynthetic process"/>
    <property type="evidence" value="ECO:0007669"/>
    <property type="project" value="InterPro"/>
</dbReference>
<dbReference type="GO" id="GO:0044205">
    <property type="term" value="P:'de novo' UMP biosynthetic process"/>
    <property type="evidence" value="ECO:0007669"/>
    <property type="project" value="UniProtKB-UniRule"/>
</dbReference>
<reference evidence="10" key="1">
    <citation type="submission" date="2020-08" db="EMBL/GenBank/DDBJ databases">
        <title>Genome public.</title>
        <authorList>
            <person name="Liu C."/>
            <person name="Sun Q."/>
        </authorList>
    </citation>
    <scope>NUCLEOTIDE SEQUENCE</scope>
    <source>
        <strain evidence="10">BX5</strain>
    </source>
</reference>
<sequence length="355" mass="40128">MRHLIDFGDLPRQEWDSLYHRASEIIDAPEKFIDVCRGKVSANLFYEPSTRTNFSFQTAMLRLGGSVFGFADPNSSSVSKGETLKDTIKIVSNYADVIVMRTPWEGAAKAASLYSNVPVVNAGDGGHMHPTQTMADLTTITRLRGKVDDLSIGLCGDLKNGRTVHSLIKALAKFQNITFFLISPRELAVPDYVRTFMRENNMRFTEVTGLEAVMPQLDVLYMTRIQKERFVDPVEYERNKGIYVLTRRKLDRAKPDMLILHPLPRVDEITVDVDDDPRAVFFQQARFGMFARMALLEHLATQPRWEDRDLPPVEIGTKPVCTNPRCITQTQHYLPPLVKKIGGVDCCGFCDAALR</sequence>
<comment type="catalytic activity">
    <reaction evidence="6 7">
        <text>carbamoyl phosphate + L-aspartate = N-carbamoyl-L-aspartate + phosphate + H(+)</text>
        <dbReference type="Rhea" id="RHEA:20013"/>
        <dbReference type="ChEBI" id="CHEBI:15378"/>
        <dbReference type="ChEBI" id="CHEBI:29991"/>
        <dbReference type="ChEBI" id="CHEBI:32814"/>
        <dbReference type="ChEBI" id="CHEBI:43474"/>
        <dbReference type="ChEBI" id="CHEBI:58228"/>
        <dbReference type="EC" id="2.1.3.2"/>
    </reaction>
</comment>
<name>A0A8J6J4S6_9FIRM</name>
<dbReference type="FunFam" id="3.40.50.1370:FF:000002">
    <property type="entry name" value="Aspartate carbamoyltransferase 2"/>
    <property type="match status" value="1"/>
</dbReference>
<keyword evidence="3 7" id="KW-0808">Transferase</keyword>
<dbReference type="PRINTS" id="PR00100">
    <property type="entry name" value="AOTCASE"/>
</dbReference>
<dbReference type="InterPro" id="IPR036901">
    <property type="entry name" value="Asp/Orn_carbamoylTrfase_sf"/>
</dbReference>
<evidence type="ECO:0000256" key="6">
    <source>
        <dbReference type="ARBA" id="ARBA00048859"/>
    </source>
</evidence>
<dbReference type="GO" id="GO:0016597">
    <property type="term" value="F:amino acid binding"/>
    <property type="evidence" value="ECO:0007669"/>
    <property type="project" value="InterPro"/>
</dbReference>
<keyword evidence="11" id="KW-1185">Reference proteome</keyword>
<comment type="similarity">
    <text evidence="2 7">Belongs to the aspartate/ornithine carbamoyltransferase superfamily. ATCase family.</text>
</comment>
<gene>
    <name evidence="7 10" type="primary">pyrB</name>
    <name evidence="10" type="ORF">H8S55_10325</name>
</gene>
<dbReference type="PANTHER" id="PTHR45753">
    <property type="entry name" value="ORNITHINE CARBAMOYLTRANSFERASE, MITOCHONDRIAL"/>
    <property type="match status" value="1"/>
</dbReference>
<feature type="domain" description="Aspartate/ornithine carbamoyltransferase carbamoyl-P binding" evidence="9">
    <location>
        <begin position="2"/>
        <end position="141"/>
    </location>
</feature>
<dbReference type="HAMAP" id="MF_00001">
    <property type="entry name" value="Asp_carb_tr"/>
    <property type="match status" value="1"/>
</dbReference>
<feature type="binding site" evidence="7">
    <location>
        <position position="162"/>
    </location>
    <ligand>
        <name>L-aspartate</name>
        <dbReference type="ChEBI" id="CHEBI:29991"/>
    </ligand>
</feature>
<dbReference type="InterPro" id="IPR006132">
    <property type="entry name" value="Asp/Orn_carbamoyltranf_P-bd"/>
</dbReference>
<feature type="binding site" evidence="7">
    <location>
        <position position="80"/>
    </location>
    <ligand>
        <name>L-aspartate</name>
        <dbReference type="ChEBI" id="CHEBI:29991"/>
    </ligand>
</feature>
<organism evidence="10 11">
    <name type="scientific">Flintibacter faecis</name>
    <dbReference type="NCBI Taxonomy" id="2763047"/>
    <lineage>
        <taxon>Bacteria</taxon>
        <taxon>Bacillati</taxon>
        <taxon>Bacillota</taxon>
        <taxon>Clostridia</taxon>
        <taxon>Eubacteriales</taxon>
        <taxon>Flintibacter</taxon>
    </lineage>
</organism>
<dbReference type="RefSeq" id="WP_186878903.1">
    <property type="nucleotide sequence ID" value="NZ_JACOPN010000007.1"/>
</dbReference>
<dbReference type="UniPathway" id="UPA00070">
    <property type="reaction ID" value="UER00116"/>
</dbReference>
<evidence type="ECO:0000256" key="2">
    <source>
        <dbReference type="ARBA" id="ARBA00008896"/>
    </source>
</evidence>
<protein>
    <recommendedName>
        <fullName evidence="7">Aspartate carbamoyltransferase</fullName>
        <ecNumber evidence="7">2.1.3.2</ecNumber>
    </recommendedName>
    <alternativeName>
        <fullName evidence="7">Aspartate transcarbamylase</fullName>
        <shortName evidence="7">ATCase</shortName>
    </alternativeName>
</protein>
<dbReference type="Pfam" id="PF02729">
    <property type="entry name" value="OTCace_N"/>
    <property type="match status" value="1"/>
</dbReference>
<evidence type="ECO:0000259" key="8">
    <source>
        <dbReference type="Pfam" id="PF00185"/>
    </source>
</evidence>
<evidence type="ECO:0000313" key="11">
    <source>
        <dbReference type="Proteomes" id="UP000602260"/>
    </source>
</evidence>
<dbReference type="Pfam" id="PF00185">
    <property type="entry name" value="OTCace"/>
    <property type="match status" value="1"/>
</dbReference>
<dbReference type="InterPro" id="IPR002082">
    <property type="entry name" value="Asp_carbamoyltransf"/>
</dbReference>
<dbReference type="NCBIfam" id="NF002032">
    <property type="entry name" value="PRK00856.1"/>
    <property type="match status" value="1"/>
</dbReference>
<feature type="binding site" evidence="7">
    <location>
        <position position="132"/>
    </location>
    <ligand>
        <name>carbamoyl phosphate</name>
        <dbReference type="ChEBI" id="CHEBI:58228"/>
    </ligand>
</feature>
<evidence type="ECO:0000256" key="3">
    <source>
        <dbReference type="ARBA" id="ARBA00022679"/>
    </source>
</evidence>
<feature type="binding site" evidence="7">
    <location>
        <position position="263"/>
    </location>
    <ligand>
        <name>carbamoyl phosphate</name>
        <dbReference type="ChEBI" id="CHEBI:58228"/>
    </ligand>
</feature>
<evidence type="ECO:0000313" key="10">
    <source>
        <dbReference type="EMBL" id="MBC5717714.1"/>
    </source>
</evidence>
<evidence type="ECO:0000256" key="5">
    <source>
        <dbReference type="ARBA" id="ARBA00043884"/>
    </source>
</evidence>
<dbReference type="PRINTS" id="PR00101">
    <property type="entry name" value="ATCASE"/>
</dbReference>
<comment type="pathway">
    <text evidence="1 7">Pyrimidine metabolism; UMP biosynthesis via de novo pathway; (S)-dihydroorotate from bicarbonate: step 2/3.</text>
</comment>
<feature type="binding site" evidence="7">
    <location>
        <position position="52"/>
    </location>
    <ligand>
        <name>carbamoyl phosphate</name>
        <dbReference type="ChEBI" id="CHEBI:58228"/>
    </ligand>
</feature>
<evidence type="ECO:0000256" key="7">
    <source>
        <dbReference type="HAMAP-Rule" id="MF_00001"/>
    </source>
</evidence>
<feature type="binding site" evidence="7">
    <location>
        <position position="264"/>
    </location>
    <ligand>
        <name>carbamoyl phosphate</name>
        <dbReference type="ChEBI" id="CHEBI:58228"/>
    </ligand>
</feature>
<dbReference type="SUPFAM" id="SSF53671">
    <property type="entry name" value="Aspartate/ornithine carbamoyltransferase"/>
    <property type="match status" value="1"/>
</dbReference>
<feature type="binding site" evidence="7">
    <location>
        <position position="224"/>
    </location>
    <ligand>
        <name>L-aspartate</name>
        <dbReference type="ChEBI" id="CHEBI:29991"/>
    </ligand>
</feature>
<dbReference type="PANTHER" id="PTHR45753:SF6">
    <property type="entry name" value="ASPARTATE CARBAMOYLTRANSFERASE"/>
    <property type="match status" value="1"/>
</dbReference>
<feature type="domain" description="Aspartate/ornithine carbamoyltransferase Asp/Orn-binding" evidence="8">
    <location>
        <begin position="149"/>
        <end position="298"/>
    </location>
</feature>
<evidence type="ECO:0000256" key="4">
    <source>
        <dbReference type="ARBA" id="ARBA00022975"/>
    </source>
</evidence>
<dbReference type="Gene3D" id="3.40.50.1370">
    <property type="entry name" value="Aspartate/ornithine carbamoyltransferase"/>
    <property type="match status" value="2"/>
</dbReference>
<dbReference type="GO" id="GO:0006520">
    <property type="term" value="P:amino acid metabolic process"/>
    <property type="evidence" value="ECO:0007669"/>
    <property type="project" value="InterPro"/>
</dbReference>
<dbReference type="AlphaFoldDB" id="A0A8J6J4S6"/>
<dbReference type="InterPro" id="IPR006130">
    <property type="entry name" value="Asp/Orn_carbamoylTrfase"/>
</dbReference>